<dbReference type="OMA" id="CTENTIH"/>
<dbReference type="GO" id="GO:0031490">
    <property type="term" value="F:chromatin DNA binding"/>
    <property type="evidence" value="ECO:0007669"/>
    <property type="project" value="InterPro"/>
</dbReference>
<dbReference type="AlphaFoldDB" id="A0A161ZVG5"/>
<proteinExistence type="predicted"/>
<reference evidence="3" key="2">
    <citation type="submission" date="2022-03" db="EMBL/GenBank/DDBJ databases">
        <title>Draft title - Genomic analysis of global carrot germplasm unveils the trajectory of domestication and the origin of high carotenoid orange carrot.</title>
        <authorList>
            <person name="Iorizzo M."/>
            <person name="Ellison S."/>
            <person name="Senalik D."/>
            <person name="Macko-Podgorni A."/>
            <person name="Grzebelus D."/>
            <person name="Bostan H."/>
            <person name="Rolling W."/>
            <person name="Curaba J."/>
            <person name="Simon P."/>
        </authorList>
    </citation>
    <scope>NUCLEOTIDE SEQUENCE</scope>
    <source>
        <tissue evidence="3">Leaf</tissue>
    </source>
</reference>
<keyword evidence="4" id="KW-1185">Reference proteome</keyword>
<dbReference type="STRING" id="79200.A0A161ZVG5"/>
<evidence type="ECO:0000313" key="2">
    <source>
        <dbReference type="EMBL" id="KZM92032.1"/>
    </source>
</evidence>
<dbReference type="EMBL" id="CP093348">
    <property type="protein sequence ID" value="WOH06330.1"/>
    <property type="molecule type" value="Genomic_DNA"/>
</dbReference>
<dbReference type="EMBL" id="LNRQ01000006">
    <property type="protein sequence ID" value="KZM92032.1"/>
    <property type="molecule type" value="Genomic_DNA"/>
</dbReference>
<feature type="region of interest" description="Disordered" evidence="1">
    <location>
        <begin position="327"/>
        <end position="348"/>
    </location>
</feature>
<protein>
    <recommendedName>
        <fullName evidence="5">Mediator complex subunit 15 KIX domain-containing protein</fullName>
    </recommendedName>
</protein>
<dbReference type="InterPro" id="IPR044661">
    <property type="entry name" value="MED15a/b/c-like"/>
</dbReference>
<evidence type="ECO:0000313" key="3">
    <source>
        <dbReference type="EMBL" id="WOH06330.1"/>
    </source>
</evidence>
<name>A0A161ZVG5_DAUCS</name>
<dbReference type="Proteomes" id="UP000077755">
    <property type="component" value="Chromosome 6"/>
</dbReference>
<organism evidence="2">
    <name type="scientific">Daucus carota subsp. sativus</name>
    <name type="common">Carrot</name>
    <dbReference type="NCBI Taxonomy" id="79200"/>
    <lineage>
        <taxon>Eukaryota</taxon>
        <taxon>Viridiplantae</taxon>
        <taxon>Streptophyta</taxon>
        <taxon>Embryophyta</taxon>
        <taxon>Tracheophyta</taxon>
        <taxon>Spermatophyta</taxon>
        <taxon>Magnoliopsida</taxon>
        <taxon>eudicotyledons</taxon>
        <taxon>Gunneridae</taxon>
        <taxon>Pentapetalae</taxon>
        <taxon>asterids</taxon>
        <taxon>campanulids</taxon>
        <taxon>Apiales</taxon>
        <taxon>Apiaceae</taxon>
        <taxon>Apioideae</taxon>
        <taxon>Scandiceae</taxon>
        <taxon>Daucinae</taxon>
        <taxon>Daucus</taxon>
        <taxon>Daucus sect. Daucus</taxon>
    </lineage>
</organism>
<accession>A0A161ZVG5</accession>
<evidence type="ECO:0008006" key="5">
    <source>
        <dbReference type="Google" id="ProtNLM"/>
    </source>
</evidence>
<dbReference type="PANTHER" id="PTHR33137">
    <property type="entry name" value="MEDIATOR OF RNA POLYMERASE II TRANSCRIPTION SUBUNIT 15A-RELATED"/>
    <property type="match status" value="1"/>
</dbReference>
<sequence>MLRESYSSEVEIIHKMVKDPCPKALSGASLTRHQKKLGVARMITRVLSSREADLARYSKDKVRQRLNTIKWHLEAIRSKRLGSMSHHEHHPPADHFKSHSQKNDNMEMISSQMDQGLTNQHASLPQSSIQQGFSVSRENSINSLCNDKLVGYALSSFQNSPKSFKQQSPTNYAEQITMLDSPNIECQFGVEKGSQSLLHHGLRKSLHKQNLYSQQNPLPSNIASSLVPTMSRVLTSSVNYSHAVKQKAKNQIMNLEKMKQPVQKSRIEKKMQQMVVQKEYGLEHHKLCIQSAGYSPQILTSSLPSTDHENQSFCTENTIHLQRPVVPVEQSQTSRRKYAPAGSSQDTGAPLSIEFDTQEISLQPQPVKRLIKVVESMSTEALCASLQEFNAVINLVDNNGTGSGYPILERNIISSDIPSHDKVNRQISAMAFNSLSSFSRGTFSKRGCNQAADMILTPTYRIKKLKMEQNRDIFGEIRAINLQLIETSLDVDFGLPEDAARAGVGDGTIIRCSYNAVGTLAKSLRMQYASSPTLPDFIMLWLVPADYPHSSPMLLDTMPGQWSEVYKDMSEKLVLKLNQSIQTLSHPISLEEMVRNWDASARAVFTEFAEERVGKSLGSNLRTWENYITTL</sequence>
<dbReference type="Gramene" id="KZM92032">
    <property type="protein sequence ID" value="KZM92032"/>
    <property type="gene ID" value="DCAR_020603"/>
</dbReference>
<reference evidence="2" key="1">
    <citation type="journal article" date="2016" name="Nat. Genet.">
        <title>A high-quality carrot genome assembly provides new insights into carotenoid accumulation and asterid genome evolution.</title>
        <authorList>
            <person name="Iorizzo M."/>
            <person name="Ellison S."/>
            <person name="Senalik D."/>
            <person name="Zeng P."/>
            <person name="Satapoomin P."/>
            <person name="Huang J."/>
            <person name="Bowman M."/>
            <person name="Iovene M."/>
            <person name="Sanseverino W."/>
            <person name="Cavagnaro P."/>
            <person name="Yildiz M."/>
            <person name="Macko-Podgorni A."/>
            <person name="Moranska E."/>
            <person name="Grzebelus E."/>
            <person name="Grzebelus D."/>
            <person name="Ashrafi H."/>
            <person name="Zheng Z."/>
            <person name="Cheng S."/>
            <person name="Spooner D."/>
            <person name="Van Deynze A."/>
            <person name="Simon P."/>
        </authorList>
    </citation>
    <scope>NUCLEOTIDE SEQUENCE [LARGE SCALE GENOMIC DNA]</scope>
    <source>
        <tissue evidence="2">Leaf</tissue>
    </source>
</reference>
<dbReference type="GO" id="GO:0003713">
    <property type="term" value="F:transcription coactivator activity"/>
    <property type="evidence" value="ECO:0007669"/>
    <property type="project" value="InterPro"/>
</dbReference>
<gene>
    <name evidence="2" type="ORF">DCAR_020603</name>
    <name evidence="3" type="ORF">DCAR_0625755</name>
</gene>
<dbReference type="PANTHER" id="PTHR33137:SF4">
    <property type="entry name" value="MEDIATOR OF RNA POLYMERASE II TRANSCRIPTION SUBUNIT 15A-RELATED"/>
    <property type="match status" value="1"/>
</dbReference>
<evidence type="ECO:0000313" key="4">
    <source>
        <dbReference type="Proteomes" id="UP000077755"/>
    </source>
</evidence>
<evidence type="ECO:0000256" key="1">
    <source>
        <dbReference type="SAM" id="MobiDB-lite"/>
    </source>
</evidence>